<keyword evidence="3 6" id="KW-1133">Transmembrane helix</keyword>
<feature type="domain" description="ABC transmembrane type-2" evidence="7">
    <location>
        <begin position="54"/>
        <end position="284"/>
    </location>
</feature>
<dbReference type="RefSeq" id="WP_344513867.1">
    <property type="nucleotide sequence ID" value="NZ_BAAAQD010000041.1"/>
</dbReference>
<dbReference type="Pfam" id="PF01061">
    <property type="entry name" value="ABC2_membrane"/>
    <property type="match status" value="1"/>
</dbReference>
<dbReference type="InterPro" id="IPR047817">
    <property type="entry name" value="ABC2_TM_bact-type"/>
</dbReference>
<dbReference type="InterPro" id="IPR051784">
    <property type="entry name" value="Nod_factor_ABC_transporter"/>
</dbReference>
<evidence type="ECO:0000256" key="4">
    <source>
        <dbReference type="ARBA" id="ARBA00023136"/>
    </source>
</evidence>
<dbReference type="PANTHER" id="PTHR43229:SF2">
    <property type="entry name" value="NODULATION PROTEIN J"/>
    <property type="match status" value="1"/>
</dbReference>
<dbReference type="PIRSF" id="PIRSF006648">
    <property type="entry name" value="DrrB"/>
    <property type="match status" value="1"/>
</dbReference>
<protein>
    <recommendedName>
        <fullName evidence="6">Transport permease protein</fullName>
    </recommendedName>
</protein>
<feature type="transmembrane region" description="Helical" evidence="6">
    <location>
        <begin position="207"/>
        <end position="229"/>
    </location>
</feature>
<keyword evidence="9" id="KW-1185">Reference proteome</keyword>
<keyword evidence="2 6" id="KW-0812">Transmembrane</keyword>
<comment type="caution">
    <text evidence="6">Lacks conserved residue(s) required for the propagation of feature annotation.</text>
</comment>
<keyword evidence="6" id="KW-0813">Transport</keyword>
<dbReference type="InterPro" id="IPR000412">
    <property type="entry name" value="ABC_2_transport"/>
</dbReference>
<dbReference type="PANTHER" id="PTHR43229">
    <property type="entry name" value="NODULATION PROTEIN J"/>
    <property type="match status" value="1"/>
</dbReference>
<comment type="caution">
    <text evidence="8">The sequence shown here is derived from an EMBL/GenBank/DDBJ whole genome shotgun (WGS) entry which is preliminary data.</text>
</comment>
<feature type="transmembrane region" description="Helical" evidence="6">
    <location>
        <begin position="145"/>
        <end position="167"/>
    </location>
</feature>
<feature type="transmembrane region" description="Helical" evidence="6">
    <location>
        <begin position="263"/>
        <end position="281"/>
    </location>
</feature>
<sequence>MSNGPGAPHGASAEGQFSYPVQAALRRLAVPLLFAQDTATIVDVEIRKLRHDPVELLTRAVQPVLWLLVFGKVIAHARAIPTGDLPYLDFLAPGILAQSTLFVAIFYGIAVIWERDLGVLNKFLVSPASRASLVLGKALSAGVRALAQAAIVYLIAAALGVNLAFALAPLAGVVVALVLGAAVFATFSLIIACLVKTRERFMGIGQILTMPLFFASNAIYPIAIMPTALQWLAKANPLTYQTDILRTLMLQGGTSAFGLPLDFAVLTGTLLVLVAVAAHLYPRVVL</sequence>
<keyword evidence="6" id="KW-1003">Cell membrane</keyword>
<dbReference type="EMBL" id="BAAAQD010000041">
    <property type="protein sequence ID" value="GAA1569191.1"/>
    <property type="molecule type" value="Genomic_DNA"/>
</dbReference>
<feature type="transmembrane region" description="Helical" evidence="6">
    <location>
        <begin position="173"/>
        <end position="195"/>
    </location>
</feature>
<dbReference type="PRINTS" id="PR00164">
    <property type="entry name" value="ABC2TRNSPORT"/>
</dbReference>
<dbReference type="Proteomes" id="UP001501470">
    <property type="component" value="Unassembled WGS sequence"/>
</dbReference>
<gene>
    <name evidence="8" type="ORF">GCM10009827_108730</name>
</gene>
<evidence type="ECO:0000256" key="5">
    <source>
        <dbReference type="ARBA" id="ARBA00023251"/>
    </source>
</evidence>
<comment type="similarity">
    <text evidence="6">Belongs to the ABC-2 integral membrane protein family.</text>
</comment>
<dbReference type="PROSITE" id="PS51012">
    <property type="entry name" value="ABC_TM2"/>
    <property type="match status" value="1"/>
</dbReference>
<feature type="transmembrane region" description="Helical" evidence="6">
    <location>
        <begin position="95"/>
        <end position="113"/>
    </location>
</feature>
<keyword evidence="5" id="KW-0046">Antibiotic resistance</keyword>
<keyword evidence="4 6" id="KW-0472">Membrane</keyword>
<evidence type="ECO:0000256" key="1">
    <source>
        <dbReference type="ARBA" id="ARBA00004141"/>
    </source>
</evidence>
<evidence type="ECO:0000313" key="8">
    <source>
        <dbReference type="EMBL" id="GAA1569191.1"/>
    </source>
</evidence>
<evidence type="ECO:0000256" key="6">
    <source>
        <dbReference type="RuleBase" id="RU361157"/>
    </source>
</evidence>
<comment type="subcellular location">
    <subcellularLocation>
        <location evidence="6">Cell membrane</location>
        <topology evidence="6">Multi-pass membrane protein</topology>
    </subcellularLocation>
    <subcellularLocation>
        <location evidence="1">Membrane</location>
        <topology evidence="1">Multi-pass membrane protein</topology>
    </subcellularLocation>
</comment>
<evidence type="ECO:0000256" key="2">
    <source>
        <dbReference type="ARBA" id="ARBA00022692"/>
    </source>
</evidence>
<proteinExistence type="inferred from homology"/>
<dbReference type="InterPro" id="IPR013525">
    <property type="entry name" value="ABC2_TM"/>
</dbReference>
<reference evidence="8 9" key="1">
    <citation type="journal article" date="2019" name="Int. J. Syst. Evol. Microbiol.">
        <title>The Global Catalogue of Microorganisms (GCM) 10K type strain sequencing project: providing services to taxonomists for standard genome sequencing and annotation.</title>
        <authorList>
            <consortium name="The Broad Institute Genomics Platform"/>
            <consortium name="The Broad Institute Genome Sequencing Center for Infectious Disease"/>
            <person name="Wu L."/>
            <person name="Ma J."/>
        </authorList>
    </citation>
    <scope>NUCLEOTIDE SEQUENCE [LARGE SCALE GENOMIC DNA]</scope>
    <source>
        <strain evidence="8 9">JCM 15933</strain>
    </source>
</reference>
<name>A0ABN2D5Z9_9ACTN</name>
<accession>A0ABN2D5Z9</accession>
<evidence type="ECO:0000259" key="7">
    <source>
        <dbReference type="PROSITE" id="PS51012"/>
    </source>
</evidence>
<evidence type="ECO:0000313" key="9">
    <source>
        <dbReference type="Proteomes" id="UP001501470"/>
    </source>
</evidence>
<evidence type="ECO:0000256" key="3">
    <source>
        <dbReference type="ARBA" id="ARBA00022989"/>
    </source>
</evidence>
<organism evidence="8 9">
    <name type="scientific">Dactylosporangium maewongense</name>
    <dbReference type="NCBI Taxonomy" id="634393"/>
    <lineage>
        <taxon>Bacteria</taxon>
        <taxon>Bacillati</taxon>
        <taxon>Actinomycetota</taxon>
        <taxon>Actinomycetes</taxon>
        <taxon>Micromonosporales</taxon>
        <taxon>Micromonosporaceae</taxon>
        <taxon>Dactylosporangium</taxon>
    </lineage>
</organism>